<feature type="domain" description="Glycosyl hydrolase family 32 N-terminal" evidence="7">
    <location>
        <begin position="28"/>
        <end position="345"/>
    </location>
</feature>
<dbReference type="InterPro" id="IPR013148">
    <property type="entry name" value="Glyco_hydro_32_N"/>
</dbReference>
<dbReference type="GO" id="GO:0005975">
    <property type="term" value="P:carbohydrate metabolic process"/>
    <property type="evidence" value="ECO:0007669"/>
    <property type="project" value="InterPro"/>
</dbReference>
<dbReference type="Pfam" id="PF08244">
    <property type="entry name" value="Glyco_hydro_32C"/>
    <property type="match status" value="1"/>
</dbReference>
<evidence type="ECO:0000259" key="7">
    <source>
        <dbReference type="Pfam" id="PF00251"/>
    </source>
</evidence>
<dbReference type="InterPro" id="IPR013320">
    <property type="entry name" value="ConA-like_dom_sf"/>
</dbReference>
<keyword evidence="4 5" id="KW-0326">Glycosidase</keyword>
<dbReference type="PANTHER" id="PTHR31953">
    <property type="entry name" value="BETA-FRUCTOFURANOSIDASE, INSOLUBLE ISOENZYME CWINV1-RELATED"/>
    <property type="match status" value="1"/>
</dbReference>
<dbReference type="SUPFAM" id="SSF75005">
    <property type="entry name" value="Arabinanase/levansucrase/invertase"/>
    <property type="match status" value="1"/>
</dbReference>
<dbReference type="Gene3D" id="2.115.10.20">
    <property type="entry name" value="Glycosyl hydrolase domain, family 43"/>
    <property type="match status" value="1"/>
</dbReference>
<gene>
    <name evidence="9" type="ORF">Tci_019031</name>
</gene>
<comment type="caution">
    <text evidence="9">The sequence shown here is derived from an EMBL/GenBank/DDBJ whole genome shotgun (WGS) entry which is preliminary data.</text>
</comment>
<sequence length="548" mass="62186">MEVHDTSDTVSINHGQVPNNQRGRPSFHLRPPQNWLNDPNGPMYYKGVYHLFYQYNPYGSIFNKTIVWGHSVSHDMVNWIHLQNALIPSSPFDLNSCYSGSTTILPGNKPVVLYTGLDSKNQQVQNLATPKNLSDPFLKEWVKYFGNPIMTPPRGVKPNDFRDPTTAWKGDDGIWRVVVGGLRNNLGVAILYTSRDFVHWSLQDDPLYFGKNTGIWECPDFYPVSINTRDGIENSENGKNLKYVLKASFQAHDYYTIGSYDADKEKFLPDNKGLTGSSSDLRYDYGKFYASKTFFDSEKNRRILWGWINESDSSTDDIKKGWAGIQSIPRQVYLSTTGTQLLHWPIKETENLRQKHVTYSSKKLNRESLFEVSGITATQVDIEVSFKLPKLSEAEILDPKWNDPQLLCSTKTARVSGQAGPFGLLVMASEDLTEKTAVFFRIFKKNQQLLVLMCSDQSRSSVRQGIDKTTYGAFISMDQKDKTISLRSLVDHSVIESFGAQGRACITARVYPQFFVQKEPHVYVFNNGSLDVVMTTLDAWSMKKSKGN</sequence>
<comment type="similarity">
    <text evidence="1 5">Belongs to the glycosyl hydrolase 32 family.</text>
</comment>
<evidence type="ECO:0000259" key="8">
    <source>
        <dbReference type="Pfam" id="PF08244"/>
    </source>
</evidence>
<dbReference type="SMART" id="SM00640">
    <property type="entry name" value="Glyco_32"/>
    <property type="match status" value="1"/>
</dbReference>
<feature type="region of interest" description="Disordered" evidence="6">
    <location>
        <begin position="1"/>
        <end position="32"/>
    </location>
</feature>
<evidence type="ECO:0000313" key="9">
    <source>
        <dbReference type="EMBL" id="GEU47053.1"/>
    </source>
</evidence>
<evidence type="ECO:0000256" key="1">
    <source>
        <dbReference type="ARBA" id="ARBA00009902"/>
    </source>
</evidence>
<keyword evidence="3" id="KW-0865">Zymogen</keyword>
<dbReference type="GO" id="GO:0004553">
    <property type="term" value="F:hydrolase activity, hydrolyzing O-glycosyl compounds"/>
    <property type="evidence" value="ECO:0007669"/>
    <property type="project" value="InterPro"/>
</dbReference>
<evidence type="ECO:0000256" key="3">
    <source>
        <dbReference type="ARBA" id="ARBA00023145"/>
    </source>
</evidence>
<dbReference type="FunFam" id="2.115.10.20:FF:000001">
    <property type="entry name" value="Beta-fructofuranosidase, insoluble isoenzyme CWINV1"/>
    <property type="match status" value="1"/>
</dbReference>
<dbReference type="InterPro" id="IPR001362">
    <property type="entry name" value="Glyco_hydro_32"/>
</dbReference>
<dbReference type="SUPFAM" id="SSF49899">
    <property type="entry name" value="Concanavalin A-like lectins/glucanases"/>
    <property type="match status" value="1"/>
</dbReference>
<proteinExistence type="inferred from homology"/>
<evidence type="ECO:0000256" key="4">
    <source>
        <dbReference type="ARBA" id="ARBA00023295"/>
    </source>
</evidence>
<dbReference type="CDD" id="cd18624">
    <property type="entry name" value="GH32_Fruct1-like"/>
    <property type="match status" value="1"/>
</dbReference>
<feature type="compositionally biased region" description="Polar residues" evidence="6">
    <location>
        <begin position="8"/>
        <end position="23"/>
    </location>
</feature>
<protein>
    <submittedName>
        <fullName evidence="9">Beta-fructofuranosidase, insoluble isoenzyme CWINV1-like isoform X1</fullName>
    </submittedName>
</protein>
<dbReference type="FunFam" id="2.60.120.560:FF:000002">
    <property type="entry name" value="Beta-fructofuranosidase, insoluble isoenzyme CWINV1"/>
    <property type="match status" value="1"/>
</dbReference>
<evidence type="ECO:0000256" key="6">
    <source>
        <dbReference type="SAM" id="MobiDB-lite"/>
    </source>
</evidence>
<name>A0A6L2KC80_TANCI</name>
<evidence type="ECO:0000256" key="5">
    <source>
        <dbReference type="RuleBase" id="RU362110"/>
    </source>
</evidence>
<feature type="domain" description="Glycosyl hydrolase family 32 C-terminal" evidence="8">
    <location>
        <begin position="348"/>
        <end position="541"/>
    </location>
</feature>
<accession>A0A6L2KC80</accession>
<dbReference type="InterPro" id="IPR013189">
    <property type="entry name" value="Glyco_hydro_32_C"/>
</dbReference>
<reference evidence="9" key="1">
    <citation type="journal article" date="2019" name="Sci. Rep.">
        <title>Draft genome of Tanacetum cinerariifolium, the natural source of mosquito coil.</title>
        <authorList>
            <person name="Yamashiro T."/>
            <person name="Shiraishi A."/>
            <person name="Satake H."/>
            <person name="Nakayama K."/>
        </authorList>
    </citation>
    <scope>NUCLEOTIDE SEQUENCE</scope>
</reference>
<dbReference type="Pfam" id="PF00251">
    <property type="entry name" value="Glyco_hydro_32N"/>
    <property type="match status" value="1"/>
</dbReference>
<dbReference type="PROSITE" id="PS00609">
    <property type="entry name" value="GLYCOSYL_HYDROL_F32"/>
    <property type="match status" value="1"/>
</dbReference>
<organism evidence="9">
    <name type="scientific">Tanacetum cinerariifolium</name>
    <name type="common">Dalmatian daisy</name>
    <name type="synonym">Chrysanthemum cinerariifolium</name>
    <dbReference type="NCBI Taxonomy" id="118510"/>
    <lineage>
        <taxon>Eukaryota</taxon>
        <taxon>Viridiplantae</taxon>
        <taxon>Streptophyta</taxon>
        <taxon>Embryophyta</taxon>
        <taxon>Tracheophyta</taxon>
        <taxon>Spermatophyta</taxon>
        <taxon>Magnoliopsida</taxon>
        <taxon>eudicotyledons</taxon>
        <taxon>Gunneridae</taxon>
        <taxon>Pentapetalae</taxon>
        <taxon>asterids</taxon>
        <taxon>campanulids</taxon>
        <taxon>Asterales</taxon>
        <taxon>Asteraceae</taxon>
        <taxon>Asteroideae</taxon>
        <taxon>Anthemideae</taxon>
        <taxon>Anthemidinae</taxon>
        <taxon>Tanacetum</taxon>
    </lineage>
</organism>
<dbReference type="AlphaFoldDB" id="A0A6L2KC80"/>
<evidence type="ECO:0000256" key="2">
    <source>
        <dbReference type="ARBA" id="ARBA00022801"/>
    </source>
</evidence>
<dbReference type="EMBL" id="BKCJ010002214">
    <property type="protein sequence ID" value="GEU47053.1"/>
    <property type="molecule type" value="Genomic_DNA"/>
</dbReference>
<keyword evidence="2 5" id="KW-0378">Hydrolase</keyword>
<dbReference type="InterPro" id="IPR023296">
    <property type="entry name" value="Glyco_hydro_beta-prop_sf"/>
</dbReference>
<dbReference type="InterPro" id="IPR018053">
    <property type="entry name" value="Glyco_hydro_32_AS"/>
</dbReference>
<dbReference type="InterPro" id="IPR050551">
    <property type="entry name" value="Fructan_Metab_Enzymes"/>
</dbReference>
<dbReference type="Gene3D" id="2.60.120.560">
    <property type="entry name" value="Exo-inulinase, domain 1"/>
    <property type="match status" value="1"/>
</dbReference>